<dbReference type="EMBL" id="KZ678132">
    <property type="protein sequence ID" value="PSN70555.1"/>
    <property type="molecule type" value="Genomic_DNA"/>
</dbReference>
<accession>A0A2T2NYQ6</accession>
<evidence type="ECO:0000313" key="2">
    <source>
        <dbReference type="Proteomes" id="UP000240883"/>
    </source>
</evidence>
<proteinExistence type="predicted"/>
<dbReference type="Proteomes" id="UP000240883">
    <property type="component" value="Unassembled WGS sequence"/>
</dbReference>
<gene>
    <name evidence="1" type="ORF">BS50DRAFT_585961</name>
</gene>
<dbReference type="AlphaFoldDB" id="A0A2T2NYQ6"/>
<evidence type="ECO:0000313" key="1">
    <source>
        <dbReference type="EMBL" id="PSN70555.1"/>
    </source>
</evidence>
<keyword evidence="2" id="KW-1185">Reference proteome</keyword>
<reference evidence="1 2" key="1">
    <citation type="journal article" date="2018" name="Front. Microbiol.">
        <title>Genome-Wide Analysis of Corynespora cassiicola Leaf Fall Disease Putative Effectors.</title>
        <authorList>
            <person name="Lopez D."/>
            <person name="Ribeiro S."/>
            <person name="Label P."/>
            <person name="Fumanal B."/>
            <person name="Venisse J.S."/>
            <person name="Kohler A."/>
            <person name="de Oliveira R.R."/>
            <person name="Labutti K."/>
            <person name="Lipzen A."/>
            <person name="Lail K."/>
            <person name="Bauer D."/>
            <person name="Ohm R.A."/>
            <person name="Barry K.W."/>
            <person name="Spatafora J."/>
            <person name="Grigoriev I.V."/>
            <person name="Martin F.M."/>
            <person name="Pujade-Renaud V."/>
        </authorList>
    </citation>
    <scope>NUCLEOTIDE SEQUENCE [LARGE SCALE GENOMIC DNA]</scope>
    <source>
        <strain evidence="1 2">Philippines</strain>
    </source>
</reference>
<organism evidence="1 2">
    <name type="scientific">Corynespora cassiicola Philippines</name>
    <dbReference type="NCBI Taxonomy" id="1448308"/>
    <lineage>
        <taxon>Eukaryota</taxon>
        <taxon>Fungi</taxon>
        <taxon>Dikarya</taxon>
        <taxon>Ascomycota</taxon>
        <taxon>Pezizomycotina</taxon>
        <taxon>Dothideomycetes</taxon>
        <taxon>Pleosporomycetidae</taxon>
        <taxon>Pleosporales</taxon>
        <taxon>Corynesporascaceae</taxon>
        <taxon>Corynespora</taxon>
    </lineage>
</organism>
<sequence>MSWASLPAELRQLCLHTRKAVWILPPQDTHESGDVLFNNCLPPKCPHASLLLVSKGFSADTRAALNALRLSAHLSLDILVQNDHLWVTWLRAQPISDSVIDRIEINIRPSTYQDLSADMLSALLKELLLRIIKFGPGFYAHQDQHIDQVNKVCLSIDTRPFRAFCCDTRILLSMLAWSTAGKMVEHWSSPEHGDLMQRMDEIAVGVDNSYRFCLQQAHDPKRQQ</sequence>
<name>A0A2T2NYQ6_CORCC</name>
<protein>
    <submittedName>
        <fullName evidence="1">Uncharacterized protein</fullName>
    </submittedName>
</protein>